<comment type="cofactor">
    <cofactor evidence="1">
        <name>a divalent metal cation</name>
        <dbReference type="ChEBI" id="CHEBI:60240"/>
    </cofactor>
</comment>
<accession>A0AAV0WS51</accession>
<proteinExistence type="predicted"/>
<dbReference type="Pfam" id="PF13359">
    <property type="entry name" value="DDE_Tnp_4"/>
    <property type="match status" value="1"/>
</dbReference>
<keyword evidence="5" id="KW-1185">Reference proteome</keyword>
<reference evidence="4 5" key="1">
    <citation type="submission" date="2023-01" db="EMBL/GenBank/DDBJ databases">
        <authorList>
            <person name="Whitehead M."/>
        </authorList>
    </citation>
    <scope>NUCLEOTIDE SEQUENCE [LARGE SCALE GENOMIC DNA]</scope>
</reference>
<evidence type="ECO:0000259" key="3">
    <source>
        <dbReference type="Pfam" id="PF13359"/>
    </source>
</evidence>
<keyword evidence="2" id="KW-0479">Metal-binding</keyword>
<dbReference type="Proteomes" id="UP001160148">
    <property type="component" value="Unassembled WGS sequence"/>
</dbReference>
<evidence type="ECO:0000256" key="1">
    <source>
        <dbReference type="ARBA" id="ARBA00001968"/>
    </source>
</evidence>
<comment type="caution">
    <text evidence="4">The sequence shown here is derived from an EMBL/GenBank/DDBJ whole genome shotgun (WGS) entry which is preliminary data.</text>
</comment>
<sequence>MAIVDDNYCFRYIDIGCNGRVSDGGVFQNCAIFTALENNILPDGGFTVGDDAFPLKTYLLKKIFNYRLSLSTADKIVRTCCALHNWLRSESVSSYMPRGSVDEENIDEGIITEGSWRTQSYSSFLPIANSRSNHSSQAARDLRDKYQEYFLNEGSVSWQEMMIY</sequence>
<evidence type="ECO:0000313" key="5">
    <source>
        <dbReference type="Proteomes" id="UP001160148"/>
    </source>
</evidence>
<gene>
    <name evidence="4" type="ORF">MEUPH1_LOCUS13988</name>
</gene>
<name>A0AAV0WS51_9HEMI</name>
<dbReference type="EMBL" id="CARXXK010000002">
    <property type="protein sequence ID" value="CAI6358479.1"/>
    <property type="molecule type" value="Genomic_DNA"/>
</dbReference>
<dbReference type="GO" id="GO:0046872">
    <property type="term" value="F:metal ion binding"/>
    <property type="evidence" value="ECO:0007669"/>
    <property type="project" value="UniProtKB-KW"/>
</dbReference>
<evidence type="ECO:0000256" key="2">
    <source>
        <dbReference type="ARBA" id="ARBA00022723"/>
    </source>
</evidence>
<organism evidence="4 5">
    <name type="scientific">Macrosiphum euphorbiae</name>
    <name type="common">potato aphid</name>
    <dbReference type="NCBI Taxonomy" id="13131"/>
    <lineage>
        <taxon>Eukaryota</taxon>
        <taxon>Metazoa</taxon>
        <taxon>Ecdysozoa</taxon>
        <taxon>Arthropoda</taxon>
        <taxon>Hexapoda</taxon>
        <taxon>Insecta</taxon>
        <taxon>Pterygota</taxon>
        <taxon>Neoptera</taxon>
        <taxon>Paraneoptera</taxon>
        <taxon>Hemiptera</taxon>
        <taxon>Sternorrhyncha</taxon>
        <taxon>Aphidomorpha</taxon>
        <taxon>Aphidoidea</taxon>
        <taxon>Aphididae</taxon>
        <taxon>Macrosiphini</taxon>
        <taxon>Macrosiphum</taxon>
    </lineage>
</organism>
<dbReference type="AlphaFoldDB" id="A0AAV0WS51"/>
<protein>
    <recommendedName>
        <fullName evidence="3">DDE Tnp4 domain-containing protein</fullName>
    </recommendedName>
</protein>
<dbReference type="InterPro" id="IPR027806">
    <property type="entry name" value="HARBI1_dom"/>
</dbReference>
<evidence type="ECO:0000313" key="4">
    <source>
        <dbReference type="EMBL" id="CAI6358479.1"/>
    </source>
</evidence>
<feature type="domain" description="DDE Tnp4" evidence="3">
    <location>
        <begin position="2"/>
        <end position="59"/>
    </location>
</feature>